<keyword evidence="2" id="KW-1185">Reference proteome</keyword>
<evidence type="ECO:0000313" key="2">
    <source>
        <dbReference type="Proteomes" id="UP000828390"/>
    </source>
</evidence>
<reference evidence="1" key="2">
    <citation type="submission" date="2020-11" db="EMBL/GenBank/DDBJ databases">
        <authorList>
            <person name="McCartney M.A."/>
            <person name="Auch B."/>
            <person name="Kono T."/>
            <person name="Mallez S."/>
            <person name="Becker A."/>
            <person name="Gohl D.M."/>
            <person name="Silverstein K.A.T."/>
            <person name="Koren S."/>
            <person name="Bechman K.B."/>
            <person name="Herman A."/>
            <person name="Abrahante J.E."/>
            <person name="Garbe J."/>
        </authorList>
    </citation>
    <scope>NUCLEOTIDE SEQUENCE</scope>
    <source>
        <strain evidence="1">Duluth1</strain>
        <tissue evidence="1">Whole animal</tissue>
    </source>
</reference>
<reference evidence="1" key="1">
    <citation type="journal article" date="2019" name="bioRxiv">
        <title>The Genome of the Zebra Mussel, Dreissena polymorpha: A Resource for Invasive Species Research.</title>
        <authorList>
            <person name="McCartney M.A."/>
            <person name="Auch B."/>
            <person name="Kono T."/>
            <person name="Mallez S."/>
            <person name="Zhang Y."/>
            <person name="Obille A."/>
            <person name="Becker A."/>
            <person name="Abrahante J.E."/>
            <person name="Garbe J."/>
            <person name="Badalamenti J.P."/>
            <person name="Herman A."/>
            <person name="Mangelson H."/>
            <person name="Liachko I."/>
            <person name="Sullivan S."/>
            <person name="Sone E.D."/>
            <person name="Koren S."/>
            <person name="Silverstein K.A.T."/>
            <person name="Beckman K.B."/>
            <person name="Gohl D.M."/>
        </authorList>
    </citation>
    <scope>NUCLEOTIDE SEQUENCE</scope>
    <source>
        <strain evidence="1">Duluth1</strain>
        <tissue evidence="1">Whole animal</tissue>
    </source>
</reference>
<evidence type="ECO:0000313" key="1">
    <source>
        <dbReference type="EMBL" id="KAH3789667.1"/>
    </source>
</evidence>
<dbReference type="EMBL" id="JAIWYP010000008">
    <property type="protein sequence ID" value="KAH3789667.1"/>
    <property type="molecule type" value="Genomic_DNA"/>
</dbReference>
<organism evidence="1 2">
    <name type="scientific">Dreissena polymorpha</name>
    <name type="common">Zebra mussel</name>
    <name type="synonym">Mytilus polymorpha</name>
    <dbReference type="NCBI Taxonomy" id="45954"/>
    <lineage>
        <taxon>Eukaryota</taxon>
        <taxon>Metazoa</taxon>
        <taxon>Spiralia</taxon>
        <taxon>Lophotrochozoa</taxon>
        <taxon>Mollusca</taxon>
        <taxon>Bivalvia</taxon>
        <taxon>Autobranchia</taxon>
        <taxon>Heteroconchia</taxon>
        <taxon>Euheterodonta</taxon>
        <taxon>Imparidentia</taxon>
        <taxon>Neoheterodontei</taxon>
        <taxon>Myida</taxon>
        <taxon>Dreissenoidea</taxon>
        <taxon>Dreissenidae</taxon>
        <taxon>Dreissena</taxon>
    </lineage>
</organism>
<dbReference type="AlphaFoldDB" id="A0A9D4IZ02"/>
<comment type="caution">
    <text evidence="1">The sequence shown here is derived from an EMBL/GenBank/DDBJ whole genome shotgun (WGS) entry which is preliminary data.</text>
</comment>
<protein>
    <submittedName>
        <fullName evidence="1">Uncharacterized protein</fullName>
    </submittedName>
</protein>
<accession>A0A9D4IZ02</accession>
<name>A0A9D4IZ02_DREPO</name>
<proteinExistence type="predicted"/>
<sequence length="58" mass="6297">MQEDSYQCTDDSFKQVESLEPPADVLPVSVYLHTGLGGPPRQEVVVVAVKHCISRLGA</sequence>
<dbReference type="Proteomes" id="UP000828390">
    <property type="component" value="Unassembled WGS sequence"/>
</dbReference>
<gene>
    <name evidence="1" type="ORF">DPMN_167853</name>
</gene>